<dbReference type="SUPFAM" id="SSF53756">
    <property type="entry name" value="UDP-Glycosyltransferase/glycogen phosphorylase"/>
    <property type="match status" value="1"/>
</dbReference>
<gene>
    <name evidence="3" type="ORF">ACFQZU_22555</name>
</gene>
<dbReference type="Gene3D" id="3.40.50.2000">
    <property type="entry name" value="Glycogen Phosphorylase B"/>
    <property type="match status" value="2"/>
</dbReference>
<organism evidence="3 4">
    <name type="scientific">Streptomonospora algeriensis</name>
    <dbReference type="NCBI Taxonomy" id="995084"/>
    <lineage>
        <taxon>Bacteria</taxon>
        <taxon>Bacillati</taxon>
        <taxon>Actinomycetota</taxon>
        <taxon>Actinomycetes</taxon>
        <taxon>Streptosporangiales</taxon>
        <taxon>Nocardiopsidaceae</taxon>
        <taxon>Streptomonospora</taxon>
    </lineage>
</organism>
<proteinExistence type="predicted"/>
<dbReference type="EC" id="2.4.-.-" evidence="3"/>
<evidence type="ECO:0000313" key="3">
    <source>
        <dbReference type="EMBL" id="MFD0804075.1"/>
    </source>
</evidence>
<dbReference type="InterPro" id="IPR001296">
    <property type="entry name" value="Glyco_trans_1"/>
</dbReference>
<evidence type="ECO:0000259" key="2">
    <source>
        <dbReference type="Pfam" id="PF00534"/>
    </source>
</evidence>
<dbReference type="EMBL" id="JBHTHR010001335">
    <property type="protein sequence ID" value="MFD0804075.1"/>
    <property type="molecule type" value="Genomic_DNA"/>
</dbReference>
<sequence>PQVPDARLYMVTDVERPHPSVTFLKKLSDADLAYHLAKAWVFAYPSLYEGFGIAYIEAMACGTPIVTTPNAGATDVLDDGRYGSIVNDDRFGDEIVALLRDPERRAAMIEQGRIRAECYDERAIAEQNIAVYRQAK</sequence>
<feature type="domain" description="Glycosyl transferase family 1" evidence="2">
    <location>
        <begin position="20"/>
        <end position="113"/>
    </location>
</feature>
<keyword evidence="4" id="KW-1185">Reference proteome</keyword>
<keyword evidence="1 3" id="KW-0808">Transferase</keyword>
<dbReference type="Pfam" id="PF00534">
    <property type="entry name" value="Glycos_transf_1"/>
    <property type="match status" value="1"/>
</dbReference>
<protein>
    <submittedName>
        <fullName evidence="3">Glycosyltransferase family 4 protein</fullName>
        <ecNumber evidence="3">2.4.-.-</ecNumber>
    </submittedName>
</protein>
<accession>A0ABW3BM13</accession>
<dbReference type="PANTHER" id="PTHR46401">
    <property type="entry name" value="GLYCOSYLTRANSFERASE WBBK-RELATED"/>
    <property type="match status" value="1"/>
</dbReference>
<keyword evidence="3" id="KW-0328">Glycosyltransferase</keyword>
<evidence type="ECO:0000256" key="1">
    <source>
        <dbReference type="ARBA" id="ARBA00022679"/>
    </source>
</evidence>
<feature type="non-terminal residue" evidence="3">
    <location>
        <position position="1"/>
    </location>
</feature>
<reference evidence="4" key="1">
    <citation type="journal article" date="2019" name="Int. J. Syst. Evol. Microbiol.">
        <title>The Global Catalogue of Microorganisms (GCM) 10K type strain sequencing project: providing services to taxonomists for standard genome sequencing and annotation.</title>
        <authorList>
            <consortium name="The Broad Institute Genomics Platform"/>
            <consortium name="The Broad Institute Genome Sequencing Center for Infectious Disease"/>
            <person name="Wu L."/>
            <person name="Ma J."/>
        </authorList>
    </citation>
    <scope>NUCLEOTIDE SEQUENCE [LARGE SCALE GENOMIC DNA]</scope>
    <source>
        <strain evidence="4">CCUG 63369</strain>
    </source>
</reference>
<dbReference type="Proteomes" id="UP001596956">
    <property type="component" value="Unassembled WGS sequence"/>
</dbReference>
<dbReference type="CDD" id="cd03801">
    <property type="entry name" value="GT4_PimA-like"/>
    <property type="match status" value="1"/>
</dbReference>
<dbReference type="GO" id="GO:0016757">
    <property type="term" value="F:glycosyltransferase activity"/>
    <property type="evidence" value="ECO:0007669"/>
    <property type="project" value="UniProtKB-KW"/>
</dbReference>
<name>A0ABW3BM13_9ACTN</name>
<evidence type="ECO:0000313" key="4">
    <source>
        <dbReference type="Proteomes" id="UP001596956"/>
    </source>
</evidence>
<dbReference type="PANTHER" id="PTHR46401:SF2">
    <property type="entry name" value="GLYCOSYLTRANSFERASE WBBK-RELATED"/>
    <property type="match status" value="1"/>
</dbReference>
<comment type="caution">
    <text evidence="3">The sequence shown here is derived from an EMBL/GenBank/DDBJ whole genome shotgun (WGS) entry which is preliminary data.</text>
</comment>